<feature type="transmembrane region" description="Helical" evidence="8">
    <location>
        <begin position="958"/>
        <end position="978"/>
    </location>
</feature>
<dbReference type="Gene3D" id="1.20.1640.10">
    <property type="entry name" value="Multidrug efflux transporter AcrB transmembrane domain"/>
    <property type="match status" value="2"/>
</dbReference>
<dbReference type="Gene3D" id="3.30.70.1440">
    <property type="entry name" value="Multidrug efflux transporter AcrB pore domain"/>
    <property type="match status" value="1"/>
</dbReference>
<reference evidence="9" key="1">
    <citation type="submission" date="2022-11" db="EMBL/GenBank/DDBJ databases">
        <title>Minimal conservation of predation-associated metabolite biosynthetic gene clusters underscores biosynthetic potential of Myxococcota including descriptions for ten novel species: Archangium lansinium sp. nov., Myxococcus landrumus sp. nov., Nannocystis bai.</title>
        <authorList>
            <person name="Ahearne A."/>
            <person name="Stevens C."/>
            <person name="Dowd S."/>
        </authorList>
    </citation>
    <scope>NUCLEOTIDE SEQUENCE</scope>
    <source>
        <strain evidence="9">Fl3</strain>
    </source>
</reference>
<protein>
    <submittedName>
        <fullName evidence="9">CusA/CzcA family heavy metal efflux RND transporter</fullName>
    </submittedName>
</protein>
<evidence type="ECO:0000256" key="7">
    <source>
        <dbReference type="ARBA" id="ARBA00023136"/>
    </source>
</evidence>
<evidence type="ECO:0000256" key="3">
    <source>
        <dbReference type="ARBA" id="ARBA00022448"/>
    </source>
</evidence>
<evidence type="ECO:0000256" key="4">
    <source>
        <dbReference type="ARBA" id="ARBA00022475"/>
    </source>
</evidence>
<evidence type="ECO:0000256" key="6">
    <source>
        <dbReference type="ARBA" id="ARBA00022989"/>
    </source>
</evidence>
<feature type="transmembrane region" description="Helical" evidence="8">
    <location>
        <begin position="426"/>
        <end position="450"/>
    </location>
</feature>
<evidence type="ECO:0000313" key="10">
    <source>
        <dbReference type="Proteomes" id="UP001164459"/>
    </source>
</evidence>
<comment type="similarity">
    <text evidence="2">Belongs to the resistance-nodulation-cell division (RND) (TC 2.A.6) family.</text>
</comment>
<dbReference type="InterPro" id="IPR001036">
    <property type="entry name" value="Acrflvin-R"/>
</dbReference>
<organism evidence="9 10">
    <name type="scientific">Nannocystis punicea</name>
    <dbReference type="NCBI Taxonomy" id="2995304"/>
    <lineage>
        <taxon>Bacteria</taxon>
        <taxon>Pseudomonadati</taxon>
        <taxon>Myxococcota</taxon>
        <taxon>Polyangia</taxon>
        <taxon>Nannocystales</taxon>
        <taxon>Nannocystaceae</taxon>
        <taxon>Nannocystis</taxon>
    </lineage>
</organism>
<feature type="transmembrane region" description="Helical" evidence="8">
    <location>
        <begin position="334"/>
        <end position="353"/>
    </location>
</feature>
<feature type="transmembrane region" description="Helical" evidence="8">
    <location>
        <begin position="990"/>
        <end position="1012"/>
    </location>
</feature>
<feature type="transmembrane region" description="Helical" evidence="8">
    <location>
        <begin position="470"/>
        <end position="493"/>
    </location>
</feature>
<comment type="subcellular location">
    <subcellularLocation>
        <location evidence="1">Cell membrane</location>
        <topology evidence="1">Multi-pass membrane protein</topology>
    </subcellularLocation>
</comment>
<accession>A0ABY7H8A6</accession>
<dbReference type="Gene3D" id="3.30.70.1320">
    <property type="entry name" value="Multidrug efflux transporter AcrB pore domain like"/>
    <property type="match status" value="1"/>
</dbReference>
<dbReference type="SUPFAM" id="SSF82714">
    <property type="entry name" value="Multidrug efflux transporter AcrB TolC docking domain, DN and DC subdomains"/>
    <property type="match status" value="2"/>
</dbReference>
<feature type="transmembrane region" description="Helical" evidence="8">
    <location>
        <begin position="360"/>
        <end position="380"/>
    </location>
</feature>
<evidence type="ECO:0000256" key="5">
    <source>
        <dbReference type="ARBA" id="ARBA00022692"/>
    </source>
</evidence>
<keyword evidence="10" id="KW-1185">Reference proteome</keyword>
<evidence type="ECO:0000313" key="9">
    <source>
        <dbReference type="EMBL" id="WAS95498.1"/>
    </source>
</evidence>
<dbReference type="NCBIfam" id="TIGR00914">
    <property type="entry name" value="2A0601"/>
    <property type="match status" value="1"/>
</dbReference>
<keyword evidence="4" id="KW-1003">Cell membrane</keyword>
<dbReference type="SUPFAM" id="SSF82693">
    <property type="entry name" value="Multidrug efflux transporter AcrB pore domain, PN1, PN2, PC1 and PC2 subdomains"/>
    <property type="match status" value="3"/>
</dbReference>
<dbReference type="PANTHER" id="PTHR32063">
    <property type="match status" value="1"/>
</dbReference>
<dbReference type="InterPro" id="IPR027463">
    <property type="entry name" value="AcrB_DN_DC_subdom"/>
</dbReference>
<keyword evidence="5 8" id="KW-0812">Transmembrane</keyword>
<dbReference type="PRINTS" id="PR00702">
    <property type="entry name" value="ACRIFLAVINRP"/>
</dbReference>
<dbReference type="InterPro" id="IPR004763">
    <property type="entry name" value="CusA-like"/>
</dbReference>
<feature type="transmembrane region" description="Helical" evidence="8">
    <location>
        <begin position="386"/>
        <end position="405"/>
    </location>
</feature>
<dbReference type="Pfam" id="PF00873">
    <property type="entry name" value="ACR_tran"/>
    <property type="match status" value="1"/>
</dbReference>
<keyword evidence="7 8" id="KW-0472">Membrane</keyword>
<keyword evidence="3" id="KW-0813">Transport</keyword>
<evidence type="ECO:0000256" key="2">
    <source>
        <dbReference type="ARBA" id="ARBA00010942"/>
    </source>
</evidence>
<dbReference type="RefSeq" id="WP_269037838.1">
    <property type="nucleotide sequence ID" value="NZ_CP114040.1"/>
</dbReference>
<feature type="transmembrane region" description="Helical" evidence="8">
    <location>
        <begin position="525"/>
        <end position="542"/>
    </location>
</feature>
<feature type="transmembrane region" description="Helical" evidence="8">
    <location>
        <begin position="863"/>
        <end position="880"/>
    </location>
</feature>
<dbReference type="Gene3D" id="3.30.2090.10">
    <property type="entry name" value="Multidrug efflux transporter AcrB TolC docking domain, DN and DC subdomains"/>
    <property type="match status" value="2"/>
</dbReference>
<gene>
    <name evidence="9" type="ORF">O0S08_04995</name>
</gene>
<dbReference type="EMBL" id="CP114040">
    <property type="protein sequence ID" value="WAS95498.1"/>
    <property type="molecule type" value="Genomic_DNA"/>
</dbReference>
<dbReference type="SUPFAM" id="SSF82866">
    <property type="entry name" value="Multidrug efflux transporter AcrB transmembrane domain"/>
    <property type="match status" value="2"/>
</dbReference>
<dbReference type="PANTHER" id="PTHR32063:SF12">
    <property type="entry name" value="CATION EFFLUX SYSTEM PROTEIN"/>
    <property type="match status" value="1"/>
</dbReference>
<feature type="transmembrane region" description="Helical" evidence="8">
    <location>
        <begin position="913"/>
        <end position="937"/>
    </location>
</feature>
<keyword evidence="6 8" id="KW-1133">Transmembrane helix</keyword>
<dbReference type="Gene3D" id="3.30.70.1430">
    <property type="entry name" value="Multidrug efflux transporter AcrB pore domain"/>
    <property type="match status" value="2"/>
</dbReference>
<feature type="transmembrane region" description="Helical" evidence="8">
    <location>
        <begin position="887"/>
        <end position="907"/>
    </location>
</feature>
<sequence length="1036" mass="111871">MIAALIRLCIQKRLAAVLLTVIVAAYGLQAYFHTPIEAYPDVTNVQVNVVAQLSGAAPEEIERQVTIPLERALNGTPDMIQMRSESLFGLSILWLVFDDEADAFKARTRVAERLLNAELPHGAEVRLAPDATPLGKVYYYRLKSDRHSLYDIRSEQEWTVTRVLKQVPGVADVVGMGGYLKELHVEVDPQRMAAYGLTLSDITHALEESNQTVGGGFKRNGDQQLVIRGIGYLRTPKDVEDVVLESEGGTPVTVGDVARVIQAYTPRQGTVGFNEERDIVEGIVLLRRGENPDTVLTALHRKVDELNGGLLPDGMTLEPMYDRSTLTGHTLDTVNHNLVHGFLLILGVVWLFLRSVRGSLIVAAVIPLSLLTAFTGLYLLGLPANLISMGAIDFGILVDGAVVLVENVIHEMRLHKPTSKREVLSLVASSAIDVARPTFYAMAIIIAALIPVFTLESVEGRIFRPLALTYSFALIGALVFALTVVPALLALALRPKDAELRDPKFLLVLRDGYSRVLQAALRARVVALAVAAALLTAGALVIPRIGTEFLPELDEGDLYIFVEMPPSVSLESGQNILAEVRRKIREFPEVIGTPSEQGRPEDGLDNEGMNMAKVFARLAPKDQWRPGLTKKKLIDDMRASLSQIPGVGFNFSQPIKDSVEEAVSGVRGKIVVKVFGTDLTAMRETLMRVIDTIEDVPGVVDLGLYRDSSVPQLQIVLDRAALARSGISVATADSVIETAMAGHVVTNMFQDERIVPVRVRLPAVEKADVTHIGEILVPSPAGARIPLRELADIQIASGRASVIREANRRYLALKFNVEGRDMGSTVKDAMKAVDAQVTVPEGQNLTWGGEFENQQRAMGRLKVIVPIALLIVLGLLYGALQSGVSAVLVMLCVPFALTGGIFALWFTGIALSVSAAVGFIALLGQVSLAGLLVVSAIDRLKGEGVGALRAVIDGATSRFRALLMTALLAMLGLMPMAISTGMGSETQKPFAVVIIGGMVTTLFVALFILPVICSFLTRKAAPAPDDEDMLPGRGHP</sequence>
<proteinExistence type="inferred from homology"/>
<dbReference type="Proteomes" id="UP001164459">
    <property type="component" value="Chromosome"/>
</dbReference>
<evidence type="ECO:0000256" key="8">
    <source>
        <dbReference type="SAM" id="Phobius"/>
    </source>
</evidence>
<evidence type="ECO:0000256" key="1">
    <source>
        <dbReference type="ARBA" id="ARBA00004651"/>
    </source>
</evidence>
<name>A0ABY7H8A6_9BACT</name>